<evidence type="ECO:0000313" key="5">
    <source>
        <dbReference type="Proteomes" id="UP000566819"/>
    </source>
</evidence>
<dbReference type="AlphaFoldDB" id="A0A8H4RC18"/>
<dbReference type="Proteomes" id="UP000566819">
    <property type="component" value="Unassembled WGS sequence"/>
</dbReference>
<dbReference type="SUPFAM" id="SSF47336">
    <property type="entry name" value="ACP-like"/>
    <property type="match status" value="1"/>
</dbReference>
<dbReference type="PROSITE" id="PS50075">
    <property type="entry name" value="CARRIER"/>
    <property type="match status" value="1"/>
</dbReference>
<keyword evidence="5" id="KW-1185">Reference proteome</keyword>
<keyword evidence="1" id="KW-0596">Phosphopantetheine</keyword>
<dbReference type="InterPro" id="IPR009081">
    <property type="entry name" value="PP-bd_ACP"/>
</dbReference>
<accession>A0A8H4RC18</accession>
<comment type="caution">
    <text evidence="4">The sequence shown here is derived from an EMBL/GenBank/DDBJ whole genome shotgun (WGS) entry which is preliminary data.</text>
</comment>
<feature type="domain" description="Carrier" evidence="3">
    <location>
        <begin position="75"/>
        <end position="155"/>
    </location>
</feature>
<proteinExistence type="predicted"/>
<dbReference type="InterPro" id="IPR020806">
    <property type="entry name" value="PKS_PP-bd"/>
</dbReference>
<protein>
    <recommendedName>
        <fullName evidence="3">Carrier domain-containing protein</fullName>
    </recommendedName>
</protein>
<evidence type="ECO:0000259" key="3">
    <source>
        <dbReference type="PROSITE" id="PS50075"/>
    </source>
</evidence>
<reference evidence="4 5" key="1">
    <citation type="submission" date="2020-03" db="EMBL/GenBank/DDBJ databases">
        <title>Draft Genome Sequence of Cudoniella acicularis.</title>
        <authorList>
            <person name="Buettner E."/>
            <person name="Kellner H."/>
        </authorList>
    </citation>
    <scope>NUCLEOTIDE SEQUENCE [LARGE SCALE GENOMIC DNA]</scope>
    <source>
        <strain evidence="4 5">DSM 108380</strain>
    </source>
</reference>
<organism evidence="4 5">
    <name type="scientific">Cudoniella acicularis</name>
    <dbReference type="NCBI Taxonomy" id="354080"/>
    <lineage>
        <taxon>Eukaryota</taxon>
        <taxon>Fungi</taxon>
        <taxon>Dikarya</taxon>
        <taxon>Ascomycota</taxon>
        <taxon>Pezizomycotina</taxon>
        <taxon>Leotiomycetes</taxon>
        <taxon>Helotiales</taxon>
        <taxon>Tricladiaceae</taxon>
        <taxon>Cudoniella</taxon>
    </lineage>
</organism>
<evidence type="ECO:0000256" key="2">
    <source>
        <dbReference type="ARBA" id="ARBA00022553"/>
    </source>
</evidence>
<name>A0A8H4RC18_9HELO</name>
<keyword evidence="2" id="KW-0597">Phosphoprotein</keyword>
<dbReference type="Pfam" id="PF00550">
    <property type="entry name" value="PP-binding"/>
    <property type="match status" value="1"/>
</dbReference>
<dbReference type="OrthoDB" id="329835at2759"/>
<evidence type="ECO:0000313" key="4">
    <source>
        <dbReference type="EMBL" id="KAF4626148.1"/>
    </source>
</evidence>
<sequence length="198" mass="21838">MPSCNLSQFAIGLRSTLSYSDPSNCNLWRNDRRMAIFQQENSSDGSNDKSSSGNNKLRDFLKVASANPEILSQKSSATFLAQQICAKLYESLLRPLDDEEEIDTSLSLADAGLDSLVAIDMRSWWKTTFGFDISVLEMLGKGSMDALGEHATKGLATRFAGDEKGDQETKEQDQIYVGKFARYVAEDRLKVITDSNGG</sequence>
<evidence type="ECO:0000256" key="1">
    <source>
        <dbReference type="ARBA" id="ARBA00022450"/>
    </source>
</evidence>
<dbReference type="Gene3D" id="1.10.1200.10">
    <property type="entry name" value="ACP-like"/>
    <property type="match status" value="1"/>
</dbReference>
<dbReference type="SMART" id="SM00823">
    <property type="entry name" value="PKS_PP"/>
    <property type="match status" value="1"/>
</dbReference>
<gene>
    <name evidence="4" type="ORF">G7Y89_g12013</name>
</gene>
<dbReference type="InterPro" id="IPR036736">
    <property type="entry name" value="ACP-like_sf"/>
</dbReference>
<dbReference type="GO" id="GO:0031177">
    <property type="term" value="F:phosphopantetheine binding"/>
    <property type="evidence" value="ECO:0007669"/>
    <property type="project" value="InterPro"/>
</dbReference>
<dbReference type="EMBL" id="JAAMPI010001214">
    <property type="protein sequence ID" value="KAF4626148.1"/>
    <property type="molecule type" value="Genomic_DNA"/>
</dbReference>